<reference evidence="2" key="1">
    <citation type="journal article" date="2023" name="G3 (Bethesda)">
        <title>Genome assembly and association tests identify interacting loci associated with vigor, precocity, and sex in interspecific pistachio rootstocks.</title>
        <authorList>
            <person name="Palmer W."/>
            <person name="Jacygrad E."/>
            <person name="Sagayaradj S."/>
            <person name="Cavanaugh K."/>
            <person name="Han R."/>
            <person name="Bertier L."/>
            <person name="Beede B."/>
            <person name="Kafkas S."/>
            <person name="Golino D."/>
            <person name="Preece J."/>
            <person name="Michelmore R."/>
        </authorList>
    </citation>
    <scope>NUCLEOTIDE SEQUENCE [LARGE SCALE GENOMIC DNA]</scope>
</reference>
<accession>A0ACC0Z6B9</accession>
<name>A0ACC0Z6B9_9ROSI</name>
<proteinExistence type="predicted"/>
<keyword evidence="2" id="KW-1185">Reference proteome</keyword>
<comment type="caution">
    <text evidence="1">The sequence shown here is derived from an EMBL/GenBank/DDBJ whole genome shotgun (WGS) entry which is preliminary data.</text>
</comment>
<sequence length="32" mass="3670">MMFFLVIGVKTLAEVLQVISMQLYKGKILELL</sequence>
<organism evidence="1 2">
    <name type="scientific">Pistacia integerrima</name>
    <dbReference type="NCBI Taxonomy" id="434235"/>
    <lineage>
        <taxon>Eukaryota</taxon>
        <taxon>Viridiplantae</taxon>
        <taxon>Streptophyta</taxon>
        <taxon>Embryophyta</taxon>
        <taxon>Tracheophyta</taxon>
        <taxon>Spermatophyta</taxon>
        <taxon>Magnoliopsida</taxon>
        <taxon>eudicotyledons</taxon>
        <taxon>Gunneridae</taxon>
        <taxon>Pentapetalae</taxon>
        <taxon>rosids</taxon>
        <taxon>malvids</taxon>
        <taxon>Sapindales</taxon>
        <taxon>Anacardiaceae</taxon>
        <taxon>Pistacia</taxon>
    </lineage>
</organism>
<gene>
    <name evidence="1" type="ORF">Pint_04585</name>
</gene>
<protein>
    <submittedName>
        <fullName evidence="1">Uncharacterized protein</fullName>
    </submittedName>
</protein>
<dbReference type="Proteomes" id="UP001163603">
    <property type="component" value="Chromosome 3"/>
</dbReference>
<evidence type="ECO:0000313" key="1">
    <source>
        <dbReference type="EMBL" id="KAJ0045565.1"/>
    </source>
</evidence>
<dbReference type="EMBL" id="CM047738">
    <property type="protein sequence ID" value="KAJ0045565.1"/>
    <property type="molecule type" value="Genomic_DNA"/>
</dbReference>
<evidence type="ECO:0000313" key="2">
    <source>
        <dbReference type="Proteomes" id="UP001163603"/>
    </source>
</evidence>